<sequence length="461" mass="46897">MSSGVTDFNHYSHGQLRAMAEALNSGDVMSASDPWRRASDVLKQIRAALGAASGAAVDSWEGASSDAFYEAMTKLTNSVNNTAAYANDAANTLKLMSEAMDQAKHDMPEEPDFWDQMGNAISDTWNSAIGDRSDSTQIPLADERKTQAVAVMQTLANKYRVAARVLKPPPPPGIEDEVPPPDPSVGAAMSALVMGAGLGALGGAIAVAPATQPAVAARRAAPARLGGSGGATGREPGIVGGVAAPAPRLPQSTAVGAPAAPTDMSQLLGAGTDGTALDSVTRMGTGPAATGPSSVQLPQSPGTGTGTGTGSLPDVRTPMRFSGSVGQPVPGIPEFRNSAGWRGGGPRKQFPERELTGGERGPGPRARQPGGAIGSAEVGPVGRYAGGTSEAFTEGGTGLGARSRLAQDRAAMSPETGVGMMPVSPQESRRRKRKKGVRAEYLVEDSGTWVSGQLPGPGVVE</sequence>
<name>A0A2V4NJA2_9ACTN</name>
<proteinExistence type="predicted"/>
<dbReference type="InterPro" id="IPR038332">
    <property type="entry name" value="PPE_sf"/>
</dbReference>
<dbReference type="EMBL" id="PYBW01000025">
    <property type="protein sequence ID" value="PYC84399.1"/>
    <property type="molecule type" value="Genomic_DNA"/>
</dbReference>
<dbReference type="AlphaFoldDB" id="A0A2V4NJA2"/>
<dbReference type="RefSeq" id="WP_110667174.1">
    <property type="nucleotide sequence ID" value="NZ_PYBW01000025.1"/>
</dbReference>
<dbReference type="Proteomes" id="UP000248039">
    <property type="component" value="Unassembled WGS sequence"/>
</dbReference>
<protein>
    <recommendedName>
        <fullName evidence="4">PPE family domain-containing protein</fullName>
    </recommendedName>
</protein>
<evidence type="ECO:0000313" key="3">
    <source>
        <dbReference type="Proteomes" id="UP000248039"/>
    </source>
</evidence>
<evidence type="ECO:0008006" key="4">
    <source>
        <dbReference type="Google" id="ProtNLM"/>
    </source>
</evidence>
<keyword evidence="3" id="KW-1185">Reference proteome</keyword>
<reference evidence="2 3" key="1">
    <citation type="submission" date="2018-03" db="EMBL/GenBank/DDBJ databases">
        <title>Bioinformatic expansion and discovery of thiopeptide antibiotics.</title>
        <authorList>
            <person name="Schwalen C.J."/>
            <person name="Hudson G.A."/>
            <person name="Mitchell D.A."/>
        </authorList>
    </citation>
    <scope>NUCLEOTIDE SEQUENCE [LARGE SCALE GENOMIC DNA]</scope>
    <source>
        <strain evidence="2 3">ATCC 21389</strain>
    </source>
</reference>
<evidence type="ECO:0000313" key="2">
    <source>
        <dbReference type="EMBL" id="PYC84399.1"/>
    </source>
</evidence>
<organism evidence="2 3">
    <name type="scientific">Streptomyces tateyamensis</name>
    <dbReference type="NCBI Taxonomy" id="565073"/>
    <lineage>
        <taxon>Bacteria</taxon>
        <taxon>Bacillati</taxon>
        <taxon>Actinomycetota</taxon>
        <taxon>Actinomycetes</taxon>
        <taxon>Kitasatosporales</taxon>
        <taxon>Streptomycetaceae</taxon>
        <taxon>Streptomyces</taxon>
    </lineage>
</organism>
<evidence type="ECO:0000256" key="1">
    <source>
        <dbReference type="SAM" id="MobiDB-lite"/>
    </source>
</evidence>
<dbReference type="SUPFAM" id="SSF140459">
    <property type="entry name" value="PE/PPE dimer-like"/>
    <property type="match status" value="1"/>
</dbReference>
<feature type="region of interest" description="Disordered" evidence="1">
    <location>
        <begin position="280"/>
        <end position="439"/>
    </location>
</feature>
<gene>
    <name evidence="2" type="ORF">C7C46_07905</name>
</gene>
<comment type="caution">
    <text evidence="2">The sequence shown here is derived from an EMBL/GenBank/DDBJ whole genome shotgun (WGS) entry which is preliminary data.</text>
</comment>
<dbReference type="Gene3D" id="1.20.1260.20">
    <property type="entry name" value="PPE superfamily"/>
    <property type="match status" value="1"/>
</dbReference>
<accession>A0A2V4NJA2</accession>
<feature type="compositionally biased region" description="Polar residues" evidence="1">
    <location>
        <begin position="291"/>
        <end position="301"/>
    </location>
</feature>
<dbReference type="OrthoDB" id="3872984at2"/>